<dbReference type="PANTHER" id="PTHR12308:SF73">
    <property type="entry name" value="ANOCTAMIN"/>
    <property type="match status" value="1"/>
</dbReference>
<keyword evidence="2 5" id="KW-0812">Transmembrane</keyword>
<evidence type="ECO:0000313" key="8">
    <source>
        <dbReference type="Proteomes" id="UP001209570"/>
    </source>
</evidence>
<dbReference type="InterPro" id="IPR007632">
    <property type="entry name" value="Anoctamin"/>
</dbReference>
<evidence type="ECO:0000256" key="4">
    <source>
        <dbReference type="ARBA" id="ARBA00023136"/>
    </source>
</evidence>
<keyword evidence="3 5" id="KW-1133">Transmembrane helix</keyword>
<proteinExistence type="predicted"/>
<accession>A0AAD5Q207</accession>
<evidence type="ECO:0000256" key="1">
    <source>
        <dbReference type="ARBA" id="ARBA00004141"/>
    </source>
</evidence>
<comment type="subcellular location">
    <subcellularLocation>
        <location evidence="1">Membrane</location>
        <topology evidence="1">Multi-pass membrane protein</topology>
    </subcellularLocation>
</comment>
<gene>
    <name evidence="7" type="ORF">P43SY_011891</name>
</gene>
<dbReference type="EMBL" id="JAKCXM010006506">
    <property type="protein sequence ID" value="KAJ0388774.1"/>
    <property type="molecule type" value="Genomic_DNA"/>
</dbReference>
<comment type="caution">
    <text evidence="7">The sequence shown here is derived from an EMBL/GenBank/DDBJ whole genome shotgun (WGS) entry which is preliminary data.</text>
</comment>
<feature type="transmembrane region" description="Helical" evidence="5">
    <location>
        <begin position="62"/>
        <end position="78"/>
    </location>
</feature>
<feature type="domain" description="Anoctamin transmembrane" evidence="6">
    <location>
        <begin position="62"/>
        <end position="96"/>
    </location>
</feature>
<dbReference type="AlphaFoldDB" id="A0AAD5Q207"/>
<evidence type="ECO:0000313" key="7">
    <source>
        <dbReference type="EMBL" id="KAJ0388774.1"/>
    </source>
</evidence>
<evidence type="ECO:0000256" key="5">
    <source>
        <dbReference type="SAM" id="Phobius"/>
    </source>
</evidence>
<keyword evidence="4 5" id="KW-0472">Membrane</keyword>
<dbReference type="PANTHER" id="PTHR12308">
    <property type="entry name" value="ANOCTAMIN"/>
    <property type="match status" value="1"/>
</dbReference>
<evidence type="ECO:0000256" key="2">
    <source>
        <dbReference type="ARBA" id="ARBA00022692"/>
    </source>
</evidence>
<name>A0AAD5Q207_PYTIN</name>
<feature type="transmembrane region" description="Helical" evidence="5">
    <location>
        <begin position="84"/>
        <end position="101"/>
    </location>
</feature>
<reference evidence="7" key="1">
    <citation type="submission" date="2021-12" db="EMBL/GenBank/DDBJ databases">
        <title>Prjna785345.</title>
        <authorList>
            <person name="Rujirawat T."/>
            <person name="Krajaejun T."/>
        </authorList>
    </citation>
    <scope>NUCLEOTIDE SEQUENCE</scope>
    <source>
        <strain evidence="7">Pi057C3</strain>
    </source>
</reference>
<evidence type="ECO:0000256" key="3">
    <source>
        <dbReference type="ARBA" id="ARBA00022989"/>
    </source>
</evidence>
<dbReference type="GO" id="GO:0016020">
    <property type="term" value="C:membrane"/>
    <property type="evidence" value="ECO:0007669"/>
    <property type="project" value="UniProtKB-SubCell"/>
</dbReference>
<dbReference type="Proteomes" id="UP001209570">
    <property type="component" value="Unassembled WGS sequence"/>
</dbReference>
<evidence type="ECO:0000259" key="6">
    <source>
        <dbReference type="Pfam" id="PF04547"/>
    </source>
</evidence>
<organism evidence="7 8">
    <name type="scientific">Pythium insidiosum</name>
    <name type="common">Pythiosis disease agent</name>
    <dbReference type="NCBI Taxonomy" id="114742"/>
    <lineage>
        <taxon>Eukaryota</taxon>
        <taxon>Sar</taxon>
        <taxon>Stramenopiles</taxon>
        <taxon>Oomycota</taxon>
        <taxon>Peronosporomycetes</taxon>
        <taxon>Pythiales</taxon>
        <taxon>Pythiaceae</taxon>
        <taxon>Pythium</taxon>
    </lineage>
</organism>
<protein>
    <recommendedName>
        <fullName evidence="6">Anoctamin transmembrane domain-containing protein</fullName>
    </recommendedName>
</protein>
<sequence>MAIIEHIITNQSHGAGYDLEKLLYDGVIADCYPLHDEEEKMELKERWIRWDKGPMEQPFQRIWNYFGVKVALYFLYLGHSTKWLLYPAIVGLFPALLGLFVPEIRSKEVFSTGSA</sequence>
<dbReference type="InterPro" id="IPR049452">
    <property type="entry name" value="Anoctamin_TM"/>
</dbReference>
<dbReference type="GO" id="GO:0005254">
    <property type="term" value="F:chloride channel activity"/>
    <property type="evidence" value="ECO:0007669"/>
    <property type="project" value="TreeGrafter"/>
</dbReference>
<dbReference type="Pfam" id="PF04547">
    <property type="entry name" value="Anoctamin"/>
    <property type="match status" value="1"/>
</dbReference>
<keyword evidence="8" id="KW-1185">Reference proteome</keyword>